<dbReference type="GO" id="GO:0009380">
    <property type="term" value="C:excinuclease repair complex"/>
    <property type="evidence" value="ECO:0007669"/>
    <property type="project" value="InterPro"/>
</dbReference>
<dbReference type="InterPro" id="IPR050066">
    <property type="entry name" value="UvrABC_protein_C"/>
</dbReference>
<keyword evidence="3" id="KW-0228">DNA excision</keyword>
<organism evidence="10 11">
    <name type="scientific">Candidatus Iainarchaeum sp</name>
    <dbReference type="NCBI Taxonomy" id="3101447"/>
    <lineage>
        <taxon>Archaea</taxon>
        <taxon>Candidatus Iainarchaeota</taxon>
        <taxon>Candidatus Iainarchaeia</taxon>
        <taxon>Candidatus Iainarchaeales</taxon>
        <taxon>Candidatus Iainarchaeaceae</taxon>
        <taxon>Candidatus Iainarchaeum</taxon>
    </lineage>
</organism>
<dbReference type="GO" id="GO:0009381">
    <property type="term" value="F:excinuclease ABC activity"/>
    <property type="evidence" value="ECO:0007669"/>
    <property type="project" value="InterPro"/>
</dbReference>
<dbReference type="Pfam" id="PF01541">
    <property type="entry name" value="GIY-YIG"/>
    <property type="match status" value="1"/>
</dbReference>
<evidence type="ECO:0000256" key="4">
    <source>
        <dbReference type="ARBA" id="ARBA00022881"/>
    </source>
</evidence>
<dbReference type="FunFam" id="3.40.1440.10:FF:000001">
    <property type="entry name" value="UvrABC system protein C"/>
    <property type="match status" value="1"/>
</dbReference>
<dbReference type="InterPro" id="IPR036876">
    <property type="entry name" value="UVR_dom_sf"/>
</dbReference>
<comment type="caution">
    <text evidence="10">The sequence shown here is derived from an EMBL/GenBank/DDBJ whole genome shotgun (WGS) entry which is preliminary data.</text>
</comment>
<dbReference type="Gene3D" id="3.40.1440.10">
    <property type="entry name" value="GIY-YIG endonuclease"/>
    <property type="match status" value="1"/>
</dbReference>
<proteinExistence type="predicted"/>
<dbReference type="AlphaFoldDB" id="A0A7K4BYT8"/>
<keyword evidence="5" id="KW-0234">DNA repair</keyword>
<evidence type="ECO:0000256" key="2">
    <source>
        <dbReference type="ARBA" id="ARBA00022763"/>
    </source>
</evidence>
<feature type="coiled-coil region" evidence="6">
    <location>
        <begin position="170"/>
        <end position="227"/>
    </location>
</feature>
<dbReference type="Pfam" id="PF08459">
    <property type="entry name" value="UvrC_RNaseH_dom"/>
    <property type="match status" value="1"/>
</dbReference>
<evidence type="ECO:0000256" key="1">
    <source>
        <dbReference type="ARBA" id="ARBA00022490"/>
    </source>
</evidence>
<sequence>MINPDEISYLPSSPGCYLFLDKNGVVIYVGKAKNLKKRVSSYFQKKDHDPKTTILITKIKKIDFIVVKNEVEALLLENNLIKKYYPHFNLDLKDSRRYAYIRLVEGDIPYFEVARVREKKGNYYGPFVSGGVRKIIMNIISRNLKVLTQKPSPKIKKLVNKNEYSKKEYNEKVEQVKKILKGKVDNLISELEKNMKIHSDKNNFEYAITLRNQIEALKTLKEKQKMELARNIDAHIINYEISNGEYHLLLFNLRNGVVEEKQEFVFPATEDGLEEFLVRFYDESNIPNEIILPIKISKSMEEYLSKKANKKIKLIVPKGGEKKELLDFVSKNIAATFFAGSERIIELQKILNLKSVPHNIECFDISHFSGSNTVGSMVSFENGFPNKKNYRKFKIKTETNNDDLIAMKEVVKRRYSGSLTKTMKMPDLIVIDGGLAQLKVTNEVLKELKLSIPIISIAEQFEKIYTATKKEPLLLDKKNKGLQLLQLIRDEAHRFANAYREVLKRKEMFEK</sequence>
<protein>
    <submittedName>
        <fullName evidence="10">Excinuclease ABC subunit UvrC</fullName>
    </submittedName>
</protein>
<gene>
    <name evidence="10" type="primary">uvrC</name>
    <name evidence="10" type="ORF">GX950_00925</name>
</gene>
<dbReference type="Gene3D" id="4.10.860.10">
    <property type="entry name" value="UVR domain"/>
    <property type="match status" value="1"/>
</dbReference>
<dbReference type="PANTHER" id="PTHR30562:SF1">
    <property type="entry name" value="UVRABC SYSTEM PROTEIN C"/>
    <property type="match status" value="1"/>
</dbReference>
<evidence type="ECO:0000259" key="9">
    <source>
        <dbReference type="PROSITE" id="PS50165"/>
    </source>
</evidence>
<feature type="domain" description="GIY-YIG" evidence="8">
    <location>
        <begin position="12"/>
        <end position="90"/>
    </location>
</feature>
<dbReference type="Pfam" id="PF02151">
    <property type="entry name" value="UVR"/>
    <property type="match status" value="1"/>
</dbReference>
<evidence type="ECO:0000256" key="5">
    <source>
        <dbReference type="ARBA" id="ARBA00023204"/>
    </source>
</evidence>
<dbReference type="Proteomes" id="UP000526302">
    <property type="component" value="Unassembled WGS sequence"/>
</dbReference>
<dbReference type="GO" id="GO:0006289">
    <property type="term" value="P:nucleotide-excision repair"/>
    <property type="evidence" value="ECO:0007669"/>
    <property type="project" value="InterPro"/>
</dbReference>
<evidence type="ECO:0000313" key="11">
    <source>
        <dbReference type="Proteomes" id="UP000526302"/>
    </source>
</evidence>
<dbReference type="PROSITE" id="PS50164">
    <property type="entry name" value="GIY_YIG"/>
    <property type="match status" value="1"/>
</dbReference>
<dbReference type="Pfam" id="PF22920">
    <property type="entry name" value="UvrC_RNaseH"/>
    <property type="match status" value="1"/>
</dbReference>
<reference evidence="10 11" key="1">
    <citation type="journal article" date="2020" name="Biotechnol. Biofuels">
        <title>New insights from the biogas microbiome by comprehensive genome-resolved metagenomics of nearly 1600 species originating from multiple anaerobic digesters.</title>
        <authorList>
            <person name="Campanaro S."/>
            <person name="Treu L."/>
            <person name="Rodriguez-R L.M."/>
            <person name="Kovalovszki A."/>
            <person name="Ziels R.M."/>
            <person name="Maus I."/>
            <person name="Zhu X."/>
            <person name="Kougias P.G."/>
            <person name="Basile A."/>
            <person name="Luo G."/>
            <person name="Schluter A."/>
            <person name="Konstantinidis K.T."/>
            <person name="Angelidaki I."/>
        </authorList>
    </citation>
    <scope>NUCLEOTIDE SEQUENCE [LARGE SCALE GENOMIC DNA]</scope>
    <source>
        <strain evidence="10">AS22ysBPME_79</strain>
    </source>
</reference>
<keyword evidence="2" id="KW-0227">DNA damage</keyword>
<dbReference type="InterPro" id="IPR004791">
    <property type="entry name" value="UvrC"/>
</dbReference>
<dbReference type="InterPro" id="IPR001162">
    <property type="entry name" value="UvrC_RNase_H_dom"/>
</dbReference>
<dbReference type="SMART" id="SM00465">
    <property type="entry name" value="GIYc"/>
    <property type="match status" value="1"/>
</dbReference>
<evidence type="ECO:0000259" key="7">
    <source>
        <dbReference type="PROSITE" id="PS50151"/>
    </source>
</evidence>
<dbReference type="InterPro" id="IPR035901">
    <property type="entry name" value="GIY-YIG_endonuc_sf"/>
</dbReference>
<dbReference type="InterPro" id="IPR000305">
    <property type="entry name" value="GIY-YIG_endonuc"/>
</dbReference>
<evidence type="ECO:0000256" key="3">
    <source>
        <dbReference type="ARBA" id="ARBA00022769"/>
    </source>
</evidence>
<evidence type="ECO:0000256" key="6">
    <source>
        <dbReference type="SAM" id="Coils"/>
    </source>
</evidence>
<dbReference type="NCBIfam" id="TIGR00194">
    <property type="entry name" value="uvrC"/>
    <property type="match status" value="1"/>
</dbReference>
<dbReference type="SUPFAM" id="SSF82771">
    <property type="entry name" value="GIY-YIG endonuclease"/>
    <property type="match status" value="1"/>
</dbReference>
<dbReference type="EMBL" id="JAAZKV010000007">
    <property type="protein sequence ID" value="NMA44362.1"/>
    <property type="molecule type" value="Genomic_DNA"/>
</dbReference>
<accession>A0A7K4BYT8</accession>
<dbReference type="InterPro" id="IPR047296">
    <property type="entry name" value="GIY-YIG_UvrC_Cho"/>
</dbReference>
<dbReference type="PANTHER" id="PTHR30562">
    <property type="entry name" value="UVRC/OXIDOREDUCTASE"/>
    <property type="match status" value="1"/>
</dbReference>
<dbReference type="Gene3D" id="3.30.420.340">
    <property type="entry name" value="UvrC, RNAse H endonuclease domain"/>
    <property type="match status" value="1"/>
</dbReference>
<evidence type="ECO:0000313" key="10">
    <source>
        <dbReference type="EMBL" id="NMA44362.1"/>
    </source>
</evidence>
<name>A0A7K4BYT8_9ARCH</name>
<evidence type="ECO:0000259" key="8">
    <source>
        <dbReference type="PROSITE" id="PS50164"/>
    </source>
</evidence>
<dbReference type="SUPFAM" id="SSF46600">
    <property type="entry name" value="C-terminal UvrC-binding domain of UvrB"/>
    <property type="match status" value="1"/>
</dbReference>
<keyword evidence="1" id="KW-0963">Cytoplasm</keyword>
<feature type="domain" description="UvrC family homology region profile" evidence="9">
    <location>
        <begin position="273"/>
        <end position="445"/>
    </location>
</feature>
<keyword evidence="4" id="KW-0267">Excision nuclease</keyword>
<dbReference type="CDD" id="cd10434">
    <property type="entry name" value="GIY-YIG_UvrC_Cho"/>
    <property type="match status" value="1"/>
</dbReference>
<keyword evidence="6" id="KW-0175">Coiled coil</keyword>
<dbReference type="InterPro" id="IPR001943">
    <property type="entry name" value="UVR_dom"/>
</dbReference>
<feature type="domain" description="UVR" evidence="7">
    <location>
        <begin position="185"/>
        <end position="220"/>
    </location>
</feature>
<dbReference type="InterPro" id="IPR038476">
    <property type="entry name" value="UvrC_RNase_H_dom_sf"/>
</dbReference>
<dbReference type="PROSITE" id="PS50151">
    <property type="entry name" value="UVR"/>
    <property type="match status" value="1"/>
</dbReference>
<dbReference type="PROSITE" id="PS50165">
    <property type="entry name" value="UVRC"/>
    <property type="match status" value="1"/>
</dbReference>